<evidence type="ECO:0000313" key="2">
    <source>
        <dbReference type="EMBL" id="OAD52900.1"/>
    </source>
</evidence>
<feature type="compositionally biased region" description="Basic and acidic residues" evidence="1">
    <location>
        <begin position="17"/>
        <end position="26"/>
    </location>
</feature>
<feature type="region of interest" description="Disordered" evidence="1">
    <location>
        <begin position="17"/>
        <end position="36"/>
    </location>
</feature>
<sequence>MGNYVNKFFTYNTESRSNEIEKEEMKAPTSTNKLSVDEDMQTPPIIHKTLLMDPRSVTNGISRTPIEINTPSTPIGLSRKILSIPKHLQSKPYLETDIDKIMLCLTPKKCVMPNVIEIPKQQDKGGQTHLTPINSKKIISAIEKERYEILGLDPRSPAADFDRTPILMPKSIERLRARSRECLHRRGSYDTDIFYPKFVYCEMSSQFNVTEVQALPDLTTSVAKSLNLISDCHDKSSEPESPCSSQSSRTECTSEIGNNELEDQDEFQNISEQDNSNDILAERDTEQKKMCATDNDIIKVWRDSILLENPQKSEINESNNTEDVEKNISQIAKEEVIITFDDSIVKDTLSLKLANSESEKTRVNTITKKKISKLEGRTAADEKKLFHSNEKNGSEFTKVRTPFGNRSNNGQMQTFSTNSPQQVFKNKGITPKMLQENTPPHKKYVAKAKLSGIQWDSDSTVII</sequence>
<evidence type="ECO:0000256" key="1">
    <source>
        <dbReference type="SAM" id="MobiDB-lite"/>
    </source>
</evidence>
<dbReference type="AlphaFoldDB" id="A0A310SH52"/>
<protein>
    <submittedName>
        <fullName evidence="2">Uncharacterized protein</fullName>
    </submittedName>
</protein>
<reference evidence="2 3" key="1">
    <citation type="submission" date="2015-07" db="EMBL/GenBank/DDBJ databases">
        <title>The genome of Eufriesea mexicana.</title>
        <authorList>
            <person name="Pan H."/>
            <person name="Kapheim K."/>
        </authorList>
    </citation>
    <scope>NUCLEOTIDE SEQUENCE [LARGE SCALE GENOMIC DNA]</scope>
    <source>
        <strain evidence="2">0111107269</strain>
        <tissue evidence="2">Whole body</tissue>
    </source>
</reference>
<dbReference type="EMBL" id="KQ769179">
    <property type="protein sequence ID" value="OAD52900.1"/>
    <property type="molecule type" value="Genomic_DNA"/>
</dbReference>
<evidence type="ECO:0000313" key="3">
    <source>
        <dbReference type="Proteomes" id="UP000250275"/>
    </source>
</evidence>
<organism evidence="2 3">
    <name type="scientific">Eufriesea mexicana</name>
    <dbReference type="NCBI Taxonomy" id="516756"/>
    <lineage>
        <taxon>Eukaryota</taxon>
        <taxon>Metazoa</taxon>
        <taxon>Ecdysozoa</taxon>
        <taxon>Arthropoda</taxon>
        <taxon>Hexapoda</taxon>
        <taxon>Insecta</taxon>
        <taxon>Pterygota</taxon>
        <taxon>Neoptera</taxon>
        <taxon>Endopterygota</taxon>
        <taxon>Hymenoptera</taxon>
        <taxon>Apocrita</taxon>
        <taxon>Aculeata</taxon>
        <taxon>Apoidea</taxon>
        <taxon>Anthophila</taxon>
        <taxon>Apidae</taxon>
        <taxon>Eufriesea</taxon>
    </lineage>
</organism>
<gene>
    <name evidence="2" type="ORF">WN48_11146</name>
</gene>
<accession>A0A310SH52</accession>
<dbReference type="OrthoDB" id="6337960at2759"/>
<keyword evidence="3" id="KW-1185">Reference proteome</keyword>
<dbReference type="Proteomes" id="UP000250275">
    <property type="component" value="Unassembled WGS sequence"/>
</dbReference>
<proteinExistence type="predicted"/>
<name>A0A310SH52_9HYME</name>